<sequence>MTDSSSLVQSISSFEKALNSWAIIDLPTLQKQLDSNGLEIQANQKQSISSRKELASNTKLFKKLDQDEKLSQINKLLKQYQNEIDSLTKKNKMIENTFFAVYRAIAEAPDPKPLLTLSIDALSSLKEMDQLKKQNDALEEKLLHYADYDQLKVMLAKSEVDAKKVADARVKAKEDEFKTS</sequence>
<name>A0ACB5TW30_AMBMO</name>
<protein>
    <submittedName>
        <fullName evidence="1">Unnamed protein product</fullName>
    </submittedName>
</protein>
<dbReference type="EMBL" id="BSXS01009239">
    <property type="protein sequence ID" value="GME95002.1"/>
    <property type="molecule type" value="Genomic_DNA"/>
</dbReference>
<accession>A0ACB5TW30</accession>
<gene>
    <name evidence="1" type="ORF">Amon02_000969500</name>
</gene>
<keyword evidence="2" id="KW-1185">Reference proteome</keyword>
<proteinExistence type="predicted"/>
<dbReference type="Proteomes" id="UP001165064">
    <property type="component" value="Unassembled WGS sequence"/>
</dbReference>
<reference evidence="1" key="1">
    <citation type="submission" date="2023-04" db="EMBL/GenBank/DDBJ databases">
        <title>Ambrosiozyma monospora NBRC 10751.</title>
        <authorList>
            <person name="Ichikawa N."/>
            <person name="Sato H."/>
            <person name="Tonouchi N."/>
        </authorList>
    </citation>
    <scope>NUCLEOTIDE SEQUENCE</scope>
    <source>
        <strain evidence="1">NBRC 10751</strain>
    </source>
</reference>
<organism evidence="1 2">
    <name type="scientific">Ambrosiozyma monospora</name>
    <name type="common">Yeast</name>
    <name type="synonym">Endomycopsis monosporus</name>
    <dbReference type="NCBI Taxonomy" id="43982"/>
    <lineage>
        <taxon>Eukaryota</taxon>
        <taxon>Fungi</taxon>
        <taxon>Dikarya</taxon>
        <taxon>Ascomycota</taxon>
        <taxon>Saccharomycotina</taxon>
        <taxon>Pichiomycetes</taxon>
        <taxon>Pichiales</taxon>
        <taxon>Pichiaceae</taxon>
        <taxon>Ambrosiozyma</taxon>
    </lineage>
</organism>
<evidence type="ECO:0000313" key="1">
    <source>
        <dbReference type="EMBL" id="GME95002.1"/>
    </source>
</evidence>
<comment type="caution">
    <text evidence="1">The sequence shown here is derived from an EMBL/GenBank/DDBJ whole genome shotgun (WGS) entry which is preliminary data.</text>
</comment>
<evidence type="ECO:0000313" key="2">
    <source>
        <dbReference type="Proteomes" id="UP001165064"/>
    </source>
</evidence>